<gene>
    <name evidence="1" type="ORF">THAOC_23871</name>
</gene>
<sequence>TSRPKSSIIAVSTALADARIGLGGRFWSGIHPSAISMVHLRPILAIVRCVELAGANPVSAKGVSRVIGLRFKALSFGGPRALADEDIGGRGKMYKKELTVQEDRKKVGRADVGPRSNVTLGDLMKQNKKAGPWNLT</sequence>
<dbReference type="Proteomes" id="UP000266841">
    <property type="component" value="Unassembled WGS sequence"/>
</dbReference>
<accession>K0S5V6</accession>
<evidence type="ECO:0000313" key="2">
    <source>
        <dbReference type="Proteomes" id="UP000266841"/>
    </source>
</evidence>
<proteinExistence type="predicted"/>
<keyword evidence="2" id="KW-1185">Reference proteome</keyword>
<organism evidence="1 2">
    <name type="scientific">Thalassiosira oceanica</name>
    <name type="common">Marine diatom</name>
    <dbReference type="NCBI Taxonomy" id="159749"/>
    <lineage>
        <taxon>Eukaryota</taxon>
        <taxon>Sar</taxon>
        <taxon>Stramenopiles</taxon>
        <taxon>Ochrophyta</taxon>
        <taxon>Bacillariophyta</taxon>
        <taxon>Coscinodiscophyceae</taxon>
        <taxon>Thalassiosirophycidae</taxon>
        <taxon>Thalassiosirales</taxon>
        <taxon>Thalassiosiraceae</taxon>
        <taxon>Thalassiosira</taxon>
    </lineage>
</organism>
<dbReference type="AlphaFoldDB" id="K0S5V6"/>
<protein>
    <submittedName>
        <fullName evidence="1">Uncharacterized protein</fullName>
    </submittedName>
</protein>
<name>K0S5V6_THAOC</name>
<dbReference type="EMBL" id="AGNL01031958">
    <property type="protein sequence ID" value="EJK56281.1"/>
    <property type="molecule type" value="Genomic_DNA"/>
</dbReference>
<comment type="caution">
    <text evidence="1">The sequence shown here is derived from an EMBL/GenBank/DDBJ whole genome shotgun (WGS) entry which is preliminary data.</text>
</comment>
<evidence type="ECO:0000313" key="1">
    <source>
        <dbReference type="EMBL" id="EJK56281.1"/>
    </source>
</evidence>
<feature type="non-terminal residue" evidence="1">
    <location>
        <position position="1"/>
    </location>
</feature>
<reference evidence="1 2" key="1">
    <citation type="journal article" date="2012" name="Genome Biol.">
        <title>Genome and low-iron response of an oceanic diatom adapted to chronic iron limitation.</title>
        <authorList>
            <person name="Lommer M."/>
            <person name="Specht M."/>
            <person name="Roy A.S."/>
            <person name="Kraemer L."/>
            <person name="Andreson R."/>
            <person name="Gutowska M.A."/>
            <person name="Wolf J."/>
            <person name="Bergner S.V."/>
            <person name="Schilhabel M.B."/>
            <person name="Klostermeier U.C."/>
            <person name="Beiko R.G."/>
            <person name="Rosenstiel P."/>
            <person name="Hippler M."/>
            <person name="Laroche J."/>
        </authorList>
    </citation>
    <scope>NUCLEOTIDE SEQUENCE [LARGE SCALE GENOMIC DNA]</scope>
    <source>
        <strain evidence="1 2">CCMP1005</strain>
    </source>
</reference>